<sequence length="98" mass="11463">MSRREPQVATVARRRWAGPESLFPLEQRTQQDARLPESQGWQLLPRDAGQVWNACLLWKIAHAHDARLTESRKRQLLPGDVEDQSEIIEYRVKDARFT</sequence>
<organism evidence="1 2">
    <name type="scientific">Pleurodeles waltl</name>
    <name type="common">Iberian ribbed newt</name>
    <dbReference type="NCBI Taxonomy" id="8319"/>
    <lineage>
        <taxon>Eukaryota</taxon>
        <taxon>Metazoa</taxon>
        <taxon>Chordata</taxon>
        <taxon>Craniata</taxon>
        <taxon>Vertebrata</taxon>
        <taxon>Euteleostomi</taxon>
        <taxon>Amphibia</taxon>
        <taxon>Batrachia</taxon>
        <taxon>Caudata</taxon>
        <taxon>Salamandroidea</taxon>
        <taxon>Salamandridae</taxon>
        <taxon>Pleurodelinae</taxon>
        <taxon>Pleurodeles</taxon>
    </lineage>
</organism>
<name>A0AAV7V2I7_PLEWA</name>
<dbReference type="Proteomes" id="UP001066276">
    <property type="component" value="Chromosome 2_2"/>
</dbReference>
<proteinExistence type="predicted"/>
<dbReference type="EMBL" id="JANPWB010000004">
    <property type="protein sequence ID" value="KAJ1194505.1"/>
    <property type="molecule type" value="Genomic_DNA"/>
</dbReference>
<evidence type="ECO:0000313" key="2">
    <source>
        <dbReference type="Proteomes" id="UP001066276"/>
    </source>
</evidence>
<comment type="caution">
    <text evidence="1">The sequence shown here is derived from an EMBL/GenBank/DDBJ whole genome shotgun (WGS) entry which is preliminary data.</text>
</comment>
<gene>
    <name evidence="1" type="ORF">NDU88_003793</name>
</gene>
<keyword evidence="2" id="KW-1185">Reference proteome</keyword>
<evidence type="ECO:0000313" key="1">
    <source>
        <dbReference type="EMBL" id="KAJ1194505.1"/>
    </source>
</evidence>
<reference evidence="1" key="1">
    <citation type="journal article" date="2022" name="bioRxiv">
        <title>Sequencing and chromosome-scale assembly of the giantPleurodeles waltlgenome.</title>
        <authorList>
            <person name="Brown T."/>
            <person name="Elewa A."/>
            <person name="Iarovenko S."/>
            <person name="Subramanian E."/>
            <person name="Araus A.J."/>
            <person name="Petzold A."/>
            <person name="Susuki M."/>
            <person name="Suzuki K.-i.T."/>
            <person name="Hayashi T."/>
            <person name="Toyoda A."/>
            <person name="Oliveira C."/>
            <person name="Osipova E."/>
            <person name="Leigh N.D."/>
            <person name="Simon A."/>
            <person name="Yun M.H."/>
        </authorList>
    </citation>
    <scope>NUCLEOTIDE SEQUENCE</scope>
    <source>
        <strain evidence="1">20211129_DDA</strain>
        <tissue evidence="1">Liver</tissue>
    </source>
</reference>
<accession>A0AAV7V2I7</accession>
<protein>
    <submittedName>
        <fullName evidence="1">Uncharacterized protein</fullName>
    </submittedName>
</protein>
<dbReference type="AlphaFoldDB" id="A0AAV7V2I7"/>